<proteinExistence type="inferred from homology"/>
<evidence type="ECO:0000256" key="1">
    <source>
        <dbReference type="ARBA" id="ARBA00008791"/>
    </source>
</evidence>
<dbReference type="RefSeq" id="WP_202241631.1">
    <property type="nucleotide sequence ID" value="NZ_JAESIY010000001.1"/>
</dbReference>
<evidence type="ECO:0000313" key="4">
    <source>
        <dbReference type="Proteomes" id="UP000659388"/>
    </source>
</evidence>
<accession>A0A937JYZ3</accession>
<keyword evidence="4" id="KW-1185">Reference proteome</keyword>
<dbReference type="Proteomes" id="UP000659388">
    <property type="component" value="Unassembled WGS sequence"/>
</dbReference>
<dbReference type="PANTHER" id="PTHR46268">
    <property type="entry name" value="STRESS RESPONSE PROTEIN NHAX"/>
    <property type="match status" value="1"/>
</dbReference>
<dbReference type="Pfam" id="PF00582">
    <property type="entry name" value="Usp"/>
    <property type="match status" value="2"/>
</dbReference>
<comment type="similarity">
    <text evidence="1">Belongs to the universal stress protein A family.</text>
</comment>
<dbReference type="EMBL" id="JAESIY010000001">
    <property type="protein sequence ID" value="MBL3654641.1"/>
    <property type="molecule type" value="Genomic_DNA"/>
</dbReference>
<dbReference type="AlphaFoldDB" id="A0A937JYZ3"/>
<gene>
    <name evidence="3" type="ORF">JL102_00750</name>
</gene>
<dbReference type="Gene3D" id="3.40.50.620">
    <property type="entry name" value="HUPs"/>
    <property type="match status" value="2"/>
</dbReference>
<comment type="caution">
    <text evidence="3">The sequence shown here is derived from an EMBL/GenBank/DDBJ whole genome shotgun (WGS) entry which is preliminary data.</text>
</comment>
<evidence type="ECO:0000259" key="2">
    <source>
        <dbReference type="Pfam" id="PF00582"/>
    </source>
</evidence>
<dbReference type="CDD" id="cd00293">
    <property type="entry name" value="USP-like"/>
    <property type="match status" value="1"/>
</dbReference>
<reference evidence="3" key="1">
    <citation type="submission" date="2021-01" db="EMBL/GenBank/DDBJ databases">
        <title>Fulvivirga kasyanovii gen. nov., sp nov., a novel member of the phylum Bacteroidetes isolated from seawater in a mussel farm.</title>
        <authorList>
            <person name="Zhao L.-H."/>
            <person name="Wang Z.-J."/>
        </authorList>
    </citation>
    <scope>NUCLEOTIDE SEQUENCE</scope>
    <source>
        <strain evidence="3">2943</strain>
    </source>
</reference>
<organism evidence="3 4">
    <name type="scientific">Fulvivirga sediminis</name>
    <dbReference type="NCBI Taxonomy" id="2803949"/>
    <lineage>
        <taxon>Bacteria</taxon>
        <taxon>Pseudomonadati</taxon>
        <taxon>Bacteroidota</taxon>
        <taxon>Cytophagia</taxon>
        <taxon>Cytophagales</taxon>
        <taxon>Fulvivirgaceae</taxon>
        <taxon>Fulvivirga</taxon>
    </lineage>
</organism>
<dbReference type="InterPro" id="IPR006015">
    <property type="entry name" value="Universal_stress_UspA"/>
</dbReference>
<dbReference type="PANTHER" id="PTHR46268:SF6">
    <property type="entry name" value="UNIVERSAL STRESS PROTEIN UP12"/>
    <property type="match status" value="1"/>
</dbReference>
<name>A0A937JYZ3_9BACT</name>
<sequence>MYSYKRLLVALDLTEMDETLFSYTSKLVDILNTDKVYFFHVAKSLELPEKVKEAYPDLMAPTDEALKEQIQKKVEEKFKSKCDYSVEIKEGNAEDKILRWADIKEIDLLVVGKKVNLKGKGTLTGKLAKTIHCSVLFVPEEAKDTVSSVLIATDCSKTSALALEEAMFFKERTGAQVVVQNSFEVPSGYHTSGKSYEEFTEIMRSNAYEDVVGFLNDNKVKEGDVEIILSHDEEDDPAERAWEVAEEKKVDLIMIGSKGRTGLASILLGSVADKMVAYNTVIPLLIVKDKKENLSFLQALLDL</sequence>
<feature type="domain" description="UspA" evidence="2">
    <location>
        <begin position="4"/>
        <end position="139"/>
    </location>
</feature>
<dbReference type="InterPro" id="IPR006016">
    <property type="entry name" value="UspA"/>
</dbReference>
<protein>
    <submittedName>
        <fullName evidence="3">Universal stress protein</fullName>
    </submittedName>
</protein>
<dbReference type="SUPFAM" id="SSF52402">
    <property type="entry name" value="Adenine nucleotide alpha hydrolases-like"/>
    <property type="match status" value="2"/>
</dbReference>
<dbReference type="PRINTS" id="PR01438">
    <property type="entry name" value="UNVRSLSTRESS"/>
</dbReference>
<feature type="domain" description="UspA" evidence="2">
    <location>
        <begin position="148"/>
        <end position="288"/>
    </location>
</feature>
<dbReference type="InterPro" id="IPR014729">
    <property type="entry name" value="Rossmann-like_a/b/a_fold"/>
</dbReference>
<evidence type="ECO:0000313" key="3">
    <source>
        <dbReference type="EMBL" id="MBL3654641.1"/>
    </source>
</evidence>